<gene>
    <name evidence="1" type="ORF">SAMN05660976_08339</name>
</gene>
<dbReference type="Proteomes" id="UP000198953">
    <property type="component" value="Unassembled WGS sequence"/>
</dbReference>
<accession>A0A1H8JI61</accession>
<name>A0A1H8JI61_9ACTN</name>
<reference evidence="1 2" key="1">
    <citation type="submission" date="2016-10" db="EMBL/GenBank/DDBJ databases">
        <authorList>
            <person name="de Groot N.N."/>
        </authorList>
    </citation>
    <scope>NUCLEOTIDE SEQUENCE [LARGE SCALE GENOMIC DNA]</scope>
    <source>
        <strain evidence="1 2">DSM 43357</strain>
    </source>
</reference>
<dbReference type="AlphaFoldDB" id="A0A1H8JI61"/>
<evidence type="ECO:0000313" key="1">
    <source>
        <dbReference type="EMBL" id="SEN79898.1"/>
    </source>
</evidence>
<dbReference type="EMBL" id="FOBF01000038">
    <property type="protein sequence ID" value="SEN79898.1"/>
    <property type="molecule type" value="Genomic_DNA"/>
</dbReference>
<sequence length="83" mass="9420">MDPVTLAPIAVLAALSIVTIRYAILCHVLPFTRCRRCGGTGRIPRRIGRGSRPCRRCDGTGLRLRWGRHLLNYARRLHRDGTR</sequence>
<organism evidence="1 2">
    <name type="scientific">Nonomuraea pusilla</name>
    <dbReference type="NCBI Taxonomy" id="46177"/>
    <lineage>
        <taxon>Bacteria</taxon>
        <taxon>Bacillati</taxon>
        <taxon>Actinomycetota</taxon>
        <taxon>Actinomycetes</taxon>
        <taxon>Streptosporangiales</taxon>
        <taxon>Streptosporangiaceae</taxon>
        <taxon>Nonomuraea</taxon>
    </lineage>
</organism>
<dbReference type="RefSeq" id="WP_091105935.1">
    <property type="nucleotide sequence ID" value="NZ_FOBF01000038.1"/>
</dbReference>
<protein>
    <submittedName>
        <fullName evidence="1">Uncharacterized protein</fullName>
    </submittedName>
</protein>
<evidence type="ECO:0000313" key="2">
    <source>
        <dbReference type="Proteomes" id="UP000198953"/>
    </source>
</evidence>
<proteinExistence type="predicted"/>
<dbReference type="Gene3D" id="6.20.20.10">
    <property type="match status" value="1"/>
</dbReference>
<dbReference type="STRING" id="46177.SAMN05660976_08339"/>
<keyword evidence="2" id="KW-1185">Reference proteome</keyword>